<organism evidence="4 5">
    <name type="scientific">Acinetobacter entericus</name>
    <dbReference type="NCBI Taxonomy" id="2989714"/>
    <lineage>
        <taxon>Bacteria</taxon>
        <taxon>Pseudomonadati</taxon>
        <taxon>Pseudomonadota</taxon>
        <taxon>Gammaproteobacteria</taxon>
        <taxon>Moraxellales</taxon>
        <taxon>Moraxellaceae</taxon>
        <taxon>Acinetobacter</taxon>
    </lineage>
</organism>
<protein>
    <submittedName>
        <fullName evidence="4">Class I SAM-dependent methyltransferase</fullName>
    </submittedName>
</protein>
<dbReference type="InterPro" id="IPR041698">
    <property type="entry name" value="Methyltransf_25"/>
</dbReference>
<dbReference type="GO" id="GO:0032259">
    <property type="term" value="P:methylation"/>
    <property type="evidence" value="ECO:0007669"/>
    <property type="project" value="UniProtKB-KW"/>
</dbReference>
<dbReference type="Pfam" id="PF13649">
    <property type="entry name" value="Methyltransf_25"/>
    <property type="match status" value="1"/>
</dbReference>
<evidence type="ECO:0000256" key="1">
    <source>
        <dbReference type="ARBA" id="ARBA00022603"/>
    </source>
</evidence>
<dbReference type="SUPFAM" id="SSF53335">
    <property type="entry name" value="S-adenosyl-L-methionine-dependent methyltransferases"/>
    <property type="match status" value="1"/>
</dbReference>
<proteinExistence type="predicted"/>
<name>A0ABT3NMB9_9GAMM</name>
<dbReference type="PANTHER" id="PTHR43861:SF1">
    <property type="entry name" value="TRANS-ACONITATE 2-METHYLTRANSFERASE"/>
    <property type="match status" value="1"/>
</dbReference>
<evidence type="ECO:0000313" key="5">
    <source>
        <dbReference type="Proteomes" id="UP001209682"/>
    </source>
</evidence>
<dbReference type="Gene3D" id="3.40.50.150">
    <property type="entry name" value="Vaccinia Virus protein VP39"/>
    <property type="match status" value="1"/>
</dbReference>
<feature type="domain" description="Methyltransferase" evidence="3">
    <location>
        <begin position="40"/>
        <end position="128"/>
    </location>
</feature>
<dbReference type="GO" id="GO:0008168">
    <property type="term" value="F:methyltransferase activity"/>
    <property type="evidence" value="ECO:0007669"/>
    <property type="project" value="UniProtKB-KW"/>
</dbReference>
<keyword evidence="1 4" id="KW-0489">Methyltransferase</keyword>
<reference evidence="4 5" key="1">
    <citation type="submission" date="2022-11" db="EMBL/GenBank/DDBJ databases">
        <title>Acinetobacter entericus sp. nov., isolated from the gut of the plastic-eating larvae of the Coleoptera insect Zophobas atratus.</title>
        <authorList>
            <person name="Dong X."/>
            <person name="Yang Y."/>
        </authorList>
    </citation>
    <scope>NUCLEOTIDE SEQUENCE [LARGE SCALE GENOMIC DNA]</scope>
    <source>
        <strain evidence="4 5">BIT-DXN8</strain>
    </source>
</reference>
<gene>
    <name evidence="4" type="ORF">OKC24_16335</name>
</gene>
<evidence type="ECO:0000259" key="3">
    <source>
        <dbReference type="Pfam" id="PF13649"/>
    </source>
</evidence>
<accession>A0ABT3NMB9</accession>
<dbReference type="CDD" id="cd02440">
    <property type="entry name" value="AdoMet_MTases"/>
    <property type="match status" value="1"/>
</dbReference>
<evidence type="ECO:0000256" key="2">
    <source>
        <dbReference type="ARBA" id="ARBA00022679"/>
    </source>
</evidence>
<keyword evidence="5" id="KW-1185">Reference proteome</keyword>
<comment type="caution">
    <text evidence="4">The sequence shown here is derived from an EMBL/GenBank/DDBJ whole genome shotgun (WGS) entry which is preliminary data.</text>
</comment>
<dbReference type="Proteomes" id="UP001209682">
    <property type="component" value="Unassembled WGS sequence"/>
</dbReference>
<keyword evidence="2" id="KW-0808">Transferase</keyword>
<evidence type="ECO:0000313" key="4">
    <source>
        <dbReference type="EMBL" id="MCW8040706.1"/>
    </source>
</evidence>
<dbReference type="PANTHER" id="PTHR43861">
    <property type="entry name" value="TRANS-ACONITATE 2-METHYLTRANSFERASE-RELATED"/>
    <property type="match status" value="1"/>
</dbReference>
<dbReference type="EMBL" id="JAPEQW010000028">
    <property type="protein sequence ID" value="MCW8040706.1"/>
    <property type="molecule type" value="Genomic_DNA"/>
</dbReference>
<dbReference type="RefSeq" id="WP_265466010.1">
    <property type="nucleotide sequence ID" value="NZ_JAPEQW010000028.1"/>
</dbReference>
<dbReference type="InterPro" id="IPR029063">
    <property type="entry name" value="SAM-dependent_MTases_sf"/>
</dbReference>
<sequence length="194" mass="22381">MKTIDYYNQYADQFLQATLYVDMESLYQPFLAKLPDSARILDLGCGSGRDTLAFKNKGYQVDATDYSEVLVERATQLTGVPVKQQSFYELDMHDVYDGVWACASLLHCDRNRLPDVLKRIHSALRCGGICYMSFKYGTTDREKDGRAFTDLDEHQAKLLLDQLDGVAVLKQWITVDKRPDRKEEWLNVLWKKHA</sequence>